<reference evidence="1 2" key="1">
    <citation type="journal article" date="2006" name="Nature">
        <title>Global trends of whole-genome duplications revealed by the ciliate Paramecium tetraurelia.</title>
        <authorList>
            <consortium name="Genoscope"/>
            <person name="Aury J.-M."/>
            <person name="Jaillon O."/>
            <person name="Duret L."/>
            <person name="Noel B."/>
            <person name="Jubin C."/>
            <person name="Porcel B.M."/>
            <person name="Segurens B."/>
            <person name="Daubin V."/>
            <person name="Anthouard V."/>
            <person name="Aiach N."/>
            <person name="Arnaiz O."/>
            <person name="Billaut A."/>
            <person name="Beisson J."/>
            <person name="Blanc I."/>
            <person name="Bouhouche K."/>
            <person name="Camara F."/>
            <person name="Duharcourt S."/>
            <person name="Guigo R."/>
            <person name="Gogendeau D."/>
            <person name="Katinka M."/>
            <person name="Keller A.-M."/>
            <person name="Kissmehl R."/>
            <person name="Klotz C."/>
            <person name="Koll F."/>
            <person name="Le Moue A."/>
            <person name="Lepere C."/>
            <person name="Malinsky S."/>
            <person name="Nowacki M."/>
            <person name="Nowak J.K."/>
            <person name="Plattner H."/>
            <person name="Poulain J."/>
            <person name="Ruiz F."/>
            <person name="Serrano V."/>
            <person name="Zagulski M."/>
            <person name="Dessen P."/>
            <person name="Betermier M."/>
            <person name="Weissenbach J."/>
            <person name="Scarpelli C."/>
            <person name="Schachter V."/>
            <person name="Sperling L."/>
            <person name="Meyer E."/>
            <person name="Cohen J."/>
            <person name="Wincker P."/>
        </authorList>
    </citation>
    <scope>NUCLEOTIDE SEQUENCE [LARGE SCALE GENOMIC DNA]</scope>
    <source>
        <strain evidence="1 2">Stock d4-2</strain>
    </source>
</reference>
<evidence type="ECO:0000313" key="1">
    <source>
        <dbReference type="EMBL" id="CAK60557.1"/>
    </source>
</evidence>
<accession>A0BPU0</accession>
<dbReference type="KEGG" id="ptm:GSPATT00005307001"/>
<dbReference type="GeneID" id="5013739"/>
<sequence length="138" mass="16938">MSVFRYRLWMIQSQELGALNGFSKMYHECERASIQYGQVENAEVITWTKSQVNQSFQQLSITLNNYYRIILIIRIDDFVQRHLEYKIQKQLKYFKLLQRSQYFGFTLLNYIRLHQSYAQLHFQRIQFSHHMQHYQTKS</sequence>
<dbReference type="AlphaFoldDB" id="A0BPU0"/>
<dbReference type="EMBL" id="CT868008">
    <property type="protein sequence ID" value="CAK60557.1"/>
    <property type="molecule type" value="Genomic_DNA"/>
</dbReference>
<dbReference type="InParanoid" id="A0BPU0"/>
<evidence type="ECO:0000313" key="2">
    <source>
        <dbReference type="Proteomes" id="UP000000600"/>
    </source>
</evidence>
<dbReference type="RefSeq" id="XP_001427955.1">
    <property type="nucleotide sequence ID" value="XM_001427918.1"/>
</dbReference>
<dbReference type="HOGENOM" id="CLU_1859125_0_0_1"/>
<protein>
    <submittedName>
        <fullName evidence="1">Uncharacterized protein</fullName>
    </submittedName>
</protein>
<gene>
    <name evidence="1" type="ORF">GSPATT00005307001</name>
</gene>
<proteinExistence type="predicted"/>
<organism evidence="1 2">
    <name type="scientific">Paramecium tetraurelia</name>
    <dbReference type="NCBI Taxonomy" id="5888"/>
    <lineage>
        <taxon>Eukaryota</taxon>
        <taxon>Sar</taxon>
        <taxon>Alveolata</taxon>
        <taxon>Ciliophora</taxon>
        <taxon>Intramacronucleata</taxon>
        <taxon>Oligohymenophorea</taxon>
        <taxon>Peniculida</taxon>
        <taxon>Parameciidae</taxon>
        <taxon>Paramecium</taxon>
    </lineage>
</organism>
<dbReference type="Proteomes" id="UP000000600">
    <property type="component" value="Unassembled WGS sequence"/>
</dbReference>
<name>A0BPU0_PARTE</name>
<keyword evidence="2" id="KW-1185">Reference proteome</keyword>